<dbReference type="EMBL" id="RCZI01000001">
    <property type="protein sequence ID" value="TPG30246.1"/>
    <property type="molecule type" value="Genomic_DNA"/>
</dbReference>
<dbReference type="Proteomes" id="UP000319212">
    <property type="component" value="Unassembled WGS sequence"/>
</dbReference>
<protein>
    <submittedName>
        <fullName evidence="3">Enoyl-CoA hydratase/isomerase family protein</fullName>
    </submittedName>
</protein>
<accession>A0A502E130</accession>
<dbReference type="OrthoDB" id="5291143at2"/>
<evidence type="ECO:0000256" key="1">
    <source>
        <dbReference type="ARBA" id="ARBA00005254"/>
    </source>
</evidence>
<comment type="caution">
    <text evidence="3">The sequence shown here is derived from an EMBL/GenBank/DDBJ whole genome shotgun (WGS) entry which is preliminary data.</text>
</comment>
<dbReference type="InterPro" id="IPR001753">
    <property type="entry name" value="Enoyl-CoA_hydra/iso"/>
</dbReference>
<keyword evidence="3" id="KW-0413">Isomerase</keyword>
<dbReference type="InterPro" id="IPR029045">
    <property type="entry name" value="ClpP/crotonase-like_dom_sf"/>
</dbReference>
<dbReference type="AlphaFoldDB" id="A0A502E130"/>
<dbReference type="RefSeq" id="WP_140838132.1">
    <property type="nucleotide sequence ID" value="NZ_RCZI01000001.1"/>
</dbReference>
<dbReference type="InterPro" id="IPR051683">
    <property type="entry name" value="Enoyl-CoA_Hydratase/Isomerase"/>
</dbReference>
<dbReference type="Gene3D" id="1.10.12.10">
    <property type="entry name" value="Lyase 2-enoyl-coa Hydratase, Chain A, domain 2"/>
    <property type="match status" value="1"/>
</dbReference>
<dbReference type="Pfam" id="PF00378">
    <property type="entry name" value="ECH_1"/>
    <property type="match status" value="1"/>
</dbReference>
<dbReference type="PROSITE" id="PS00166">
    <property type="entry name" value="ENOYL_COA_HYDRATASE"/>
    <property type="match status" value="1"/>
</dbReference>
<evidence type="ECO:0000256" key="2">
    <source>
        <dbReference type="RuleBase" id="RU003707"/>
    </source>
</evidence>
<proteinExistence type="inferred from homology"/>
<dbReference type="GO" id="GO:0016853">
    <property type="term" value="F:isomerase activity"/>
    <property type="evidence" value="ECO:0007669"/>
    <property type="project" value="UniProtKB-KW"/>
</dbReference>
<gene>
    <name evidence="3" type="ORF">EAH82_01750</name>
</gene>
<organism evidence="3 4">
    <name type="scientific">Variovorax guangxiensis</name>
    <dbReference type="NCBI Taxonomy" id="1775474"/>
    <lineage>
        <taxon>Bacteria</taxon>
        <taxon>Pseudomonadati</taxon>
        <taxon>Pseudomonadota</taxon>
        <taxon>Betaproteobacteria</taxon>
        <taxon>Burkholderiales</taxon>
        <taxon>Comamonadaceae</taxon>
        <taxon>Variovorax</taxon>
    </lineage>
</organism>
<dbReference type="PANTHER" id="PTHR42964">
    <property type="entry name" value="ENOYL-COA HYDRATASE"/>
    <property type="match status" value="1"/>
</dbReference>
<sequence>MTGDQTEGFEVATLHVEAGIAEFVHDQPRARNPLGQPLRRDYVRMLDRIEGDTEVRVLILRGSGGSFSAGGDVREMTARLEQPEQHSEASTRQRIERDNAWLRRLLELRAVVIAAVDGAAFGGGFGLALHADLVIATPEARFCMSFARVGAVPDFGAHHLLQRVAGLGAARDLLITGRSIDAHEARRMHIVHAIHPADKLAERAREAARRLCDGPAEVFAATKRLLAQSAHADYREMGALEAVAQGIAMSADYHQDAARRFTAKQALAYDWDRDASELGFQPDNRT</sequence>
<dbReference type="PANTHER" id="PTHR42964:SF1">
    <property type="entry name" value="POLYKETIDE BIOSYNTHESIS ENOYL-COA HYDRATASE PKSH-RELATED"/>
    <property type="match status" value="1"/>
</dbReference>
<dbReference type="SUPFAM" id="SSF52096">
    <property type="entry name" value="ClpP/crotonase"/>
    <property type="match status" value="1"/>
</dbReference>
<evidence type="ECO:0000313" key="3">
    <source>
        <dbReference type="EMBL" id="TPG30246.1"/>
    </source>
</evidence>
<dbReference type="Gene3D" id="3.90.226.10">
    <property type="entry name" value="2-enoyl-CoA Hydratase, Chain A, domain 1"/>
    <property type="match status" value="1"/>
</dbReference>
<evidence type="ECO:0000313" key="4">
    <source>
        <dbReference type="Proteomes" id="UP000319212"/>
    </source>
</evidence>
<dbReference type="CDD" id="cd06558">
    <property type="entry name" value="crotonase-like"/>
    <property type="match status" value="1"/>
</dbReference>
<name>A0A502E130_9BURK</name>
<dbReference type="InterPro" id="IPR018376">
    <property type="entry name" value="Enoyl-CoA_hyd/isom_CS"/>
</dbReference>
<dbReference type="InterPro" id="IPR014748">
    <property type="entry name" value="Enoyl-CoA_hydra_C"/>
</dbReference>
<comment type="similarity">
    <text evidence="1 2">Belongs to the enoyl-CoA hydratase/isomerase family.</text>
</comment>
<reference evidence="3 4" key="1">
    <citation type="journal article" date="2019" name="Environ. Microbiol.">
        <title>Species interactions and distinct microbial communities in high Arctic permafrost affected cryosols are associated with the CH4 and CO2 gas fluxes.</title>
        <authorList>
            <person name="Altshuler I."/>
            <person name="Hamel J."/>
            <person name="Turney S."/>
            <person name="Magnuson E."/>
            <person name="Levesque R."/>
            <person name="Greer C."/>
            <person name="Whyte L.G."/>
        </authorList>
    </citation>
    <scope>NUCLEOTIDE SEQUENCE [LARGE SCALE GENOMIC DNA]</scope>
    <source>
        <strain evidence="3 4">S06.C</strain>
    </source>
</reference>